<dbReference type="GO" id="GO:0003984">
    <property type="term" value="F:acetolactate synthase activity"/>
    <property type="evidence" value="ECO:0007669"/>
    <property type="project" value="TreeGrafter"/>
</dbReference>
<evidence type="ECO:0000256" key="8">
    <source>
        <dbReference type="ARBA" id="ARBA00048767"/>
    </source>
</evidence>
<evidence type="ECO:0000256" key="5">
    <source>
        <dbReference type="ARBA" id="ARBA00022723"/>
    </source>
</evidence>
<dbReference type="SUPFAM" id="SSF52518">
    <property type="entry name" value="Thiamin diphosphate-binding fold (THDP-binding)"/>
    <property type="match status" value="1"/>
</dbReference>
<evidence type="ECO:0000259" key="9">
    <source>
        <dbReference type="Pfam" id="PF02775"/>
    </source>
</evidence>
<dbReference type="InterPro" id="IPR000399">
    <property type="entry name" value="TPP-bd_CS"/>
</dbReference>
<accession>A0A2G9U0S3</accession>
<dbReference type="InterPro" id="IPR029061">
    <property type="entry name" value="THDP-binding"/>
</dbReference>
<keyword evidence="5" id="KW-0479">Metal-binding</keyword>
<organism evidence="10 11">
    <name type="scientific">Teladorsagia circumcincta</name>
    <name type="common">Brown stomach worm</name>
    <name type="synonym">Ostertagia circumcincta</name>
    <dbReference type="NCBI Taxonomy" id="45464"/>
    <lineage>
        <taxon>Eukaryota</taxon>
        <taxon>Metazoa</taxon>
        <taxon>Ecdysozoa</taxon>
        <taxon>Nematoda</taxon>
        <taxon>Chromadorea</taxon>
        <taxon>Rhabditida</taxon>
        <taxon>Rhabditina</taxon>
        <taxon>Rhabditomorpha</taxon>
        <taxon>Strongyloidea</taxon>
        <taxon>Trichostrongylidae</taxon>
        <taxon>Teladorsagia</taxon>
    </lineage>
</organism>
<feature type="domain" description="Thiamine pyrophosphate enzyme TPP-binding" evidence="9">
    <location>
        <begin position="135"/>
        <end position="284"/>
    </location>
</feature>
<keyword evidence="6" id="KW-0786">Thiamine pyrophosphate</keyword>
<dbReference type="InterPro" id="IPR011766">
    <property type="entry name" value="TPP_enzyme_TPP-bd"/>
</dbReference>
<dbReference type="InterPro" id="IPR045229">
    <property type="entry name" value="TPP_enz"/>
</dbReference>
<comment type="cofactor">
    <cofactor evidence="2">
        <name>thiamine diphosphate</name>
        <dbReference type="ChEBI" id="CHEBI:58937"/>
    </cofactor>
</comment>
<evidence type="ECO:0000313" key="10">
    <source>
        <dbReference type="EMBL" id="PIO63859.1"/>
    </source>
</evidence>
<reference evidence="10 11" key="1">
    <citation type="submission" date="2015-09" db="EMBL/GenBank/DDBJ databases">
        <title>Draft genome of the parasitic nematode Teladorsagia circumcincta isolate WARC Sus (inbred).</title>
        <authorList>
            <person name="Mitreva M."/>
        </authorList>
    </citation>
    <scope>NUCLEOTIDE SEQUENCE [LARGE SCALE GENOMIC DNA]</scope>
    <source>
        <strain evidence="10 11">S</strain>
    </source>
</reference>
<dbReference type="AlphaFoldDB" id="A0A2G9U0S3"/>
<protein>
    <recommendedName>
        <fullName evidence="4">2-hydroxyacyl-CoA lyase 2</fullName>
    </recommendedName>
    <alternativeName>
        <fullName evidence="7">IlvB-like protein</fullName>
    </alternativeName>
</protein>
<evidence type="ECO:0000256" key="2">
    <source>
        <dbReference type="ARBA" id="ARBA00001964"/>
    </source>
</evidence>
<sequence>MCEAQTLEGNLKYVLDLPVEKRSEAASGLVMPRTEAWESTLDKRDKGNEKAFWNADVSVQADVASTLVQIANQIEKTGYKVPFEWINELRSREDEKEAKNDSKATEELAHGFINPLNFLARLDKQLPDDAILVADGGDFVGSAAYIVRPRGPLQWLDPGAFGTLGVGGGFALGAKVVHPNRPVYILWGDGSSGYSIMEYDTFTRHKLPVIGVIGNDACWTQIAREQIPMFDSSVAVDLARTRYDKVAVALGGWGVTIDAENVSSTEEMLEEALRENRQGKSALLNVLIGKTDFREGSISV</sequence>
<dbReference type="Gene3D" id="3.40.50.970">
    <property type="match status" value="1"/>
</dbReference>
<dbReference type="OrthoDB" id="16262at2759"/>
<dbReference type="PROSITE" id="PS00187">
    <property type="entry name" value="TPP_ENZYMES"/>
    <property type="match status" value="1"/>
</dbReference>
<evidence type="ECO:0000256" key="6">
    <source>
        <dbReference type="ARBA" id="ARBA00023052"/>
    </source>
</evidence>
<dbReference type="GO" id="GO:0005948">
    <property type="term" value="C:acetolactate synthase complex"/>
    <property type="evidence" value="ECO:0007669"/>
    <property type="project" value="TreeGrafter"/>
</dbReference>
<dbReference type="Proteomes" id="UP000230423">
    <property type="component" value="Unassembled WGS sequence"/>
</dbReference>
<dbReference type="EMBL" id="KZ350452">
    <property type="protein sequence ID" value="PIO63859.1"/>
    <property type="molecule type" value="Genomic_DNA"/>
</dbReference>
<comment type="cofactor">
    <cofactor evidence="1">
        <name>Mg(2+)</name>
        <dbReference type="ChEBI" id="CHEBI:18420"/>
    </cofactor>
</comment>
<dbReference type="PANTHER" id="PTHR18968">
    <property type="entry name" value="THIAMINE PYROPHOSPHATE ENZYMES"/>
    <property type="match status" value="1"/>
</dbReference>
<evidence type="ECO:0000256" key="7">
    <source>
        <dbReference type="ARBA" id="ARBA00030510"/>
    </source>
</evidence>
<dbReference type="GO" id="GO:0009097">
    <property type="term" value="P:isoleucine biosynthetic process"/>
    <property type="evidence" value="ECO:0007669"/>
    <property type="project" value="TreeGrafter"/>
</dbReference>
<evidence type="ECO:0000256" key="4">
    <source>
        <dbReference type="ARBA" id="ARBA00018936"/>
    </source>
</evidence>
<comment type="catalytic activity">
    <reaction evidence="8">
        <text>(2R)-hydroxyhexadecanoyl-CoA = pentadecanal + formyl-CoA</text>
        <dbReference type="Rhea" id="RHEA:55212"/>
        <dbReference type="ChEBI" id="CHEBI:17302"/>
        <dbReference type="ChEBI" id="CHEBI:57376"/>
        <dbReference type="ChEBI" id="CHEBI:138654"/>
    </reaction>
    <physiologicalReaction direction="left-to-right" evidence="8">
        <dbReference type="Rhea" id="RHEA:55213"/>
    </physiologicalReaction>
</comment>
<evidence type="ECO:0000256" key="3">
    <source>
        <dbReference type="ARBA" id="ARBA00007812"/>
    </source>
</evidence>
<gene>
    <name evidence="10" type="ORF">TELCIR_14527</name>
</gene>
<keyword evidence="11" id="KW-1185">Reference proteome</keyword>
<evidence type="ECO:0000313" key="11">
    <source>
        <dbReference type="Proteomes" id="UP000230423"/>
    </source>
</evidence>
<comment type="similarity">
    <text evidence="3">Belongs to the TPP enzyme family.</text>
</comment>
<proteinExistence type="inferred from homology"/>
<name>A0A2G9U0S3_TELCI</name>
<dbReference type="GO" id="GO:0050660">
    <property type="term" value="F:flavin adenine dinucleotide binding"/>
    <property type="evidence" value="ECO:0007669"/>
    <property type="project" value="TreeGrafter"/>
</dbReference>
<dbReference type="GO" id="GO:0009099">
    <property type="term" value="P:L-valine biosynthetic process"/>
    <property type="evidence" value="ECO:0007669"/>
    <property type="project" value="TreeGrafter"/>
</dbReference>
<dbReference type="GO" id="GO:0000287">
    <property type="term" value="F:magnesium ion binding"/>
    <property type="evidence" value="ECO:0007669"/>
    <property type="project" value="InterPro"/>
</dbReference>
<dbReference type="Pfam" id="PF02775">
    <property type="entry name" value="TPP_enzyme_C"/>
    <property type="match status" value="1"/>
</dbReference>
<evidence type="ECO:0000256" key="1">
    <source>
        <dbReference type="ARBA" id="ARBA00001946"/>
    </source>
</evidence>
<dbReference type="GO" id="GO:0030976">
    <property type="term" value="F:thiamine pyrophosphate binding"/>
    <property type="evidence" value="ECO:0007669"/>
    <property type="project" value="InterPro"/>
</dbReference>
<dbReference type="CDD" id="cd02004">
    <property type="entry name" value="TPP_BZL_OCoD_HPCL"/>
    <property type="match status" value="1"/>
</dbReference>
<dbReference type="PANTHER" id="PTHR18968:SF166">
    <property type="entry name" value="2-HYDROXYACYL-COA LYASE 2"/>
    <property type="match status" value="1"/>
</dbReference>